<feature type="binding site" evidence="8">
    <location>
        <position position="183"/>
    </location>
    <ligand>
        <name>Zn(2+)</name>
        <dbReference type="ChEBI" id="CHEBI:29105"/>
        <label>1</label>
        <note>catalytic</note>
    </ligand>
</feature>
<evidence type="ECO:0000256" key="2">
    <source>
        <dbReference type="ARBA" id="ARBA00022729"/>
    </source>
</evidence>
<dbReference type="GO" id="GO:0016020">
    <property type="term" value="C:membrane"/>
    <property type="evidence" value="ECO:0007669"/>
    <property type="project" value="InterPro"/>
</dbReference>
<evidence type="ECO:0000256" key="6">
    <source>
        <dbReference type="PIRSR" id="PIRSR601548-11"/>
    </source>
</evidence>
<dbReference type="EMBL" id="KZ308493">
    <property type="protein sequence ID" value="KAG8230538.1"/>
    <property type="molecule type" value="Genomic_DNA"/>
</dbReference>
<feature type="disulfide bond" evidence="9 11">
    <location>
        <begin position="148"/>
        <end position="166"/>
    </location>
</feature>
<dbReference type="PANTHER" id="PTHR10514">
    <property type="entry name" value="ANGIOTENSIN-CONVERTING ENZYME"/>
    <property type="match status" value="1"/>
</dbReference>
<evidence type="ECO:0000256" key="5">
    <source>
        <dbReference type="PIRSR" id="PIRSR601548-1"/>
    </source>
</evidence>
<feature type="binding site" evidence="8">
    <location>
        <position position="207"/>
    </location>
    <ligand>
        <name>Zn(2+)</name>
        <dbReference type="ChEBI" id="CHEBI:29105"/>
        <label>1</label>
        <note>catalytic</note>
    </ligand>
</feature>
<name>A0A8K0P301_LADFU</name>
<feature type="binding site" evidence="8">
    <location>
        <position position="179"/>
    </location>
    <ligand>
        <name>Zn(2+)</name>
        <dbReference type="ChEBI" id="CHEBI:29105"/>
        <label>1</label>
        <note>catalytic</note>
    </ligand>
</feature>
<sequence>MIIIHCYSDASVVWQEVDFESNGLEDFMETLFREVAPLYKMLHALIRKRLIQFYGEGTHGLSRDGPIPAHLLGNLWAQSWESLLDLVLGKSFQGSSINLSKSLKERNVTVNRMIQLAEDFYVSLGLPPMPSLFWKKSIFTPISPSTSCHGTAANMFNHSDFRIMICAEVSEEDFYMIHHEMGHIQYYMAYKNQPAIFQDGASPAFQEAVGDAIMLAALTPQHLLRIGVLDEWKWGSMDIVLLLQQALSKLPQLAFSLIVDKWRWAVFRGEVSPQSYNDEWWDLIRHYQGIGSPLKRKMDDFDPAAKFHILGNTPYARYFLGGILQMQIFESLCNAAVSHDDSIQDTLLPPLHQCDIYGSREAGKRLRRMMELGSSRPWPDAMEMVTGR</sequence>
<dbReference type="OrthoDB" id="10029630at2759"/>
<keyword evidence="8 12" id="KW-0479">Metal-binding</keyword>
<protein>
    <recommendedName>
        <fullName evidence="12">Angiotensin-converting enzyme</fullName>
        <ecNumber evidence="12">3.4.-.-</ecNumber>
    </recommendedName>
</protein>
<comment type="similarity">
    <text evidence="1 11 12">Belongs to the peptidase M2 family.</text>
</comment>
<dbReference type="PRINTS" id="PR00791">
    <property type="entry name" value="PEPDIPTASEA"/>
</dbReference>
<keyword evidence="12" id="KW-0645">Protease</keyword>
<feature type="disulfide bond" evidence="9">
    <location>
        <begin position="333"/>
        <end position="354"/>
    </location>
</feature>
<reference evidence="13" key="2">
    <citation type="submission" date="2017-10" db="EMBL/GenBank/DDBJ databases">
        <title>Ladona fulva Genome sequencing and assembly.</title>
        <authorList>
            <person name="Murali S."/>
            <person name="Richards S."/>
            <person name="Bandaranaike D."/>
            <person name="Bellair M."/>
            <person name="Blankenburg K."/>
            <person name="Chao H."/>
            <person name="Dinh H."/>
            <person name="Doddapaneni H."/>
            <person name="Dugan-Rocha S."/>
            <person name="Elkadiri S."/>
            <person name="Gnanaolivu R."/>
            <person name="Hernandez B."/>
            <person name="Skinner E."/>
            <person name="Javaid M."/>
            <person name="Lee S."/>
            <person name="Li M."/>
            <person name="Ming W."/>
            <person name="Munidasa M."/>
            <person name="Muniz J."/>
            <person name="Nguyen L."/>
            <person name="Hughes D."/>
            <person name="Osuji N."/>
            <person name="Pu L.-L."/>
            <person name="Puazo M."/>
            <person name="Qu C."/>
            <person name="Quiroz J."/>
            <person name="Raj R."/>
            <person name="Weissenberger G."/>
            <person name="Xin Y."/>
            <person name="Zou X."/>
            <person name="Han Y."/>
            <person name="Worley K."/>
            <person name="Muzny D."/>
            <person name="Gibbs R."/>
        </authorList>
    </citation>
    <scope>NUCLEOTIDE SEQUENCE</scope>
    <source>
        <strain evidence="13">Sampled in the wild</strain>
    </source>
</reference>
<dbReference type="GO" id="GO:0008241">
    <property type="term" value="F:peptidyl-dipeptidase activity"/>
    <property type="evidence" value="ECO:0007669"/>
    <property type="project" value="InterPro"/>
</dbReference>
<feature type="active site" description="Proton acceptor 2" evidence="6">
    <location>
        <position position="180"/>
    </location>
</feature>
<dbReference type="SUPFAM" id="SSF55486">
    <property type="entry name" value="Metalloproteases ('zincins'), catalytic domain"/>
    <property type="match status" value="1"/>
</dbReference>
<dbReference type="Pfam" id="PF01401">
    <property type="entry name" value="Peptidase_M2"/>
    <property type="match status" value="1"/>
</dbReference>
<keyword evidence="12" id="KW-0378">Hydrolase</keyword>
<dbReference type="AlphaFoldDB" id="A0A8K0P301"/>
<evidence type="ECO:0000256" key="12">
    <source>
        <dbReference type="RuleBase" id="RU361144"/>
    </source>
</evidence>
<dbReference type="GO" id="GO:0008237">
    <property type="term" value="F:metallopeptidase activity"/>
    <property type="evidence" value="ECO:0007669"/>
    <property type="project" value="UniProtKB-KW"/>
</dbReference>
<evidence type="ECO:0000256" key="9">
    <source>
        <dbReference type="PIRSR" id="PIRSR601548-4"/>
    </source>
</evidence>
<dbReference type="InterPro" id="IPR001548">
    <property type="entry name" value="Peptidase_M2"/>
</dbReference>
<evidence type="ECO:0000313" key="14">
    <source>
        <dbReference type="Proteomes" id="UP000792457"/>
    </source>
</evidence>
<evidence type="ECO:0000256" key="4">
    <source>
        <dbReference type="ARBA" id="ARBA00023180"/>
    </source>
</evidence>
<evidence type="ECO:0000256" key="8">
    <source>
        <dbReference type="PIRSR" id="PIRSR601548-3"/>
    </source>
</evidence>
<feature type="binding site" evidence="10">
    <location>
        <position position="183"/>
    </location>
    <ligand>
        <name>Zn(2+)</name>
        <dbReference type="ChEBI" id="CHEBI:29105"/>
        <label>2</label>
        <note>catalytic</note>
    </ligand>
</feature>
<evidence type="ECO:0000256" key="10">
    <source>
        <dbReference type="PIRSR" id="PIRSR601548-8"/>
    </source>
</evidence>
<keyword evidence="4 12" id="KW-0325">Glycoprotein</keyword>
<dbReference type="PANTHER" id="PTHR10514:SF27">
    <property type="entry name" value="ANGIOTENSIN-CONVERTING ENZYME"/>
    <property type="match status" value="1"/>
</dbReference>
<reference evidence="13" key="1">
    <citation type="submission" date="2013-04" db="EMBL/GenBank/DDBJ databases">
        <authorList>
            <person name="Qu J."/>
            <person name="Murali S.C."/>
            <person name="Bandaranaike D."/>
            <person name="Bellair M."/>
            <person name="Blankenburg K."/>
            <person name="Chao H."/>
            <person name="Dinh H."/>
            <person name="Doddapaneni H."/>
            <person name="Downs B."/>
            <person name="Dugan-Rocha S."/>
            <person name="Elkadiri S."/>
            <person name="Gnanaolivu R.D."/>
            <person name="Hernandez B."/>
            <person name="Javaid M."/>
            <person name="Jayaseelan J.C."/>
            <person name="Lee S."/>
            <person name="Li M."/>
            <person name="Ming W."/>
            <person name="Munidasa M."/>
            <person name="Muniz J."/>
            <person name="Nguyen L."/>
            <person name="Ongeri F."/>
            <person name="Osuji N."/>
            <person name="Pu L.-L."/>
            <person name="Puazo M."/>
            <person name="Qu C."/>
            <person name="Quiroz J."/>
            <person name="Raj R."/>
            <person name="Weissenberger G."/>
            <person name="Xin Y."/>
            <person name="Zou X."/>
            <person name="Han Y."/>
            <person name="Richards S."/>
            <person name="Worley K."/>
            <person name="Muzny D."/>
            <person name="Gibbs R."/>
        </authorList>
    </citation>
    <scope>NUCLEOTIDE SEQUENCE</scope>
    <source>
        <strain evidence="13">Sampled in the wild</strain>
    </source>
</reference>
<feature type="binding site" evidence="7">
    <location>
        <position position="317"/>
    </location>
    <ligand>
        <name>chloride</name>
        <dbReference type="ChEBI" id="CHEBI:17996"/>
        <label>1</label>
    </ligand>
</feature>
<comment type="caution">
    <text evidence="11">Lacks conserved residue(s) required for the propagation of feature annotation.</text>
</comment>
<gene>
    <name evidence="13" type="ORF">J437_LFUL011540</name>
</gene>
<evidence type="ECO:0000256" key="11">
    <source>
        <dbReference type="PROSITE-ProRule" id="PRU01355"/>
    </source>
</evidence>
<keyword evidence="8 12" id="KW-0862">Zinc</keyword>
<evidence type="ECO:0000256" key="3">
    <source>
        <dbReference type="ARBA" id="ARBA00023157"/>
    </source>
</evidence>
<proteinExistence type="inferred from homology"/>
<dbReference type="Gene3D" id="1.10.1370.30">
    <property type="match status" value="1"/>
</dbReference>
<keyword evidence="12" id="KW-0121">Carboxypeptidase</keyword>
<dbReference type="GO" id="GO:0046872">
    <property type="term" value="F:metal ion binding"/>
    <property type="evidence" value="ECO:0007669"/>
    <property type="project" value="UniProtKB-KW"/>
</dbReference>
<keyword evidence="2" id="KW-0732">Signal</keyword>
<dbReference type="CDD" id="cd06461">
    <property type="entry name" value="M2_ACE"/>
    <property type="match status" value="1"/>
</dbReference>
<feature type="binding site" evidence="10">
    <location>
        <position position="207"/>
    </location>
    <ligand>
        <name>Zn(2+)</name>
        <dbReference type="ChEBI" id="CHEBI:29105"/>
        <label>2</label>
        <note>catalytic</note>
    </ligand>
</feature>
<dbReference type="Proteomes" id="UP000792457">
    <property type="component" value="Unassembled WGS sequence"/>
</dbReference>
<organism evidence="13 14">
    <name type="scientific">Ladona fulva</name>
    <name type="common">Scarce chaser dragonfly</name>
    <name type="synonym">Libellula fulva</name>
    <dbReference type="NCBI Taxonomy" id="123851"/>
    <lineage>
        <taxon>Eukaryota</taxon>
        <taxon>Metazoa</taxon>
        <taxon>Ecdysozoa</taxon>
        <taxon>Arthropoda</taxon>
        <taxon>Hexapoda</taxon>
        <taxon>Insecta</taxon>
        <taxon>Pterygota</taxon>
        <taxon>Palaeoptera</taxon>
        <taxon>Odonata</taxon>
        <taxon>Epiprocta</taxon>
        <taxon>Anisoptera</taxon>
        <taxon>Libelluloidea</taxon>
        <taxon>Libellulidae</taxon>
        <taxon>Ladona</taxon>
    </lineage>
</organism>
<keyword evidence="14" id="KW-1185">Reference proteome</keyword>
<evidence type="ECO:0000256" key="1">
    <source>
        <dbReference type="ARBA" id="ARBA00008139"/>
    </source>
</evidence>
<accession>A0A8K0P301</accession>
<feature type="active site" description="Proton donor 2" evidence="6">
    <location>
        <position position="308"/>
    </location>
</feature>
<dbReference type="GO" id="GO:0006508">
    <property type="term" value="P:proteolysis"/>
    <property type="evidence" value="ECO:0007669"/>
    <property type="project" value="UniProtKB-KW"/>
</dbReference>
<feature type="active site" description="Proton donor 1" evidence="5">
    <location>
        <position position="308"/>
    </location>
</feature>
<comment type="caution">
    <text evidence="13">The sequence shown here is derived from an EMBL/GenBank/DDBJ whole genome shotgun (WGS) entry which is preliminary data.</text>
</comment>
<evidence type="ECO:0000313" key="13">
    <source>
        <dbReference type="EMBL" id="KAG8230538.1"/>
    </source>
</evidence>
<dbReference type="GO" id="GO:0004180">
    <property type="term" value="F:carboxypeptidase activity"/>
    <property type="evidence" value="ECO:0007669"/>
    <property type="project" value="UniProtKB-KW"/>
</dbReference>
<keyword evidence="12" id="KW-0482">Metalloprotease</keyword>
<feature type="binding site" evidence="10">
    <location>
        <position position="179"/>
    </location>
    <ligand>
        <name>Zn(2+)</name>
        <dbReference type="ChEBI" id="CHEBI:29105"/>
        <label>2</label>
        <note>catalytic</note>
    </ligand>
</feature>
<evidence type="ECO:0000256" key="7">
    <source>
        <dbReference type="PIRSR" id="PIRSR601548-2"/>
    </source>
</evidence>
<feature type="active site" description="Proton acceptor 1" evidence="5">
    <location>
        <position position="180"/>
    </location>
</feature>
<dbReference type="PROSITE" id="PS52011">
    <property type="entry name" value="PEPTIDASE_M2"/>
    <property type="match status" value="1"/>
</dbReference>
<feature type="non-terminal residue" evidence="13">
    <location>
        <position position="1"/>
    </location>
</feature>
<comment type="cofactor">
    <cofactor evidence="12">
        <name>Zn(2+)</name>
        <dbReference type="ChEBI" id="CHEBI:29105"/>
    </cofactor>
    <text evidence="12">Binds 1 zinc ion per subunit.</text>
</comment>
<keyword evidence="3 9" id="KW-1015">Disulfide bond</keyword>
<dbReference type="EC" id="3.4.-.-" evidence="12"/>